<evidence type="ECO:0000313" key="8">
    <source>
        <dbReference type="Proteomes" id="UP000533476"/>
    </source>
</evidence>
<dbReference type="Proteomes" id="UP000533476">
    <property type="component" value="Unassembled WGS sequence"/>
</dbReference>
<dbReference type="PANTHER" id="PTHR33217:SF8">
    <property type="entry name" value="MUTATOR FAMILY TRANSPOSASE"/>
    <property type="match status" value="1"/>
</dbReference>
<keyword evidence="4 6" id="KW-0238">DNA-binding</keyword>
<dbReference type="GO" id="GO:0006313">
    <property type="term" value="P:DNA transposition"/>
    <property type="evidence" value="ECO:0007669"/>
    <property type="project" value="UniProtKB-UniRule"/>
</dbReference>
<comment type="caution">
    <text evidence="7">The sequence shown here is derived from an EMBL/GenBank/DDBJ whole genome shotgun (WGS) entry which is preliminary data.</text>
</comment>
<dbReference type="InterPro" id="IPR001207">
    <property type="entry name" value="Transposase_mutator"/>
</dbReference>
<comment type="similarity">
    <text evidence="2 6">Belongs to the transposase mutator family.</text>
</comment>
<evidence type="ECO:0000256" key="1">
    <source>
        <dbReference type="ARBA" id="ARBA00002190"/>
    </source>
</evidence>
<evidence type="ECO:0000256" key="4">
    <source>
        <dbReference type="ARBA" id="ARBA00023125"/>
    </source>
</evidence>
<comment type="function">
    <text evidence="1 6">Required for the transposition of the insertion element.</text>
</comment>
<evidence type="ECO:0000313" key="7">
    <source>
        <dbReference type="EMBL" id="NMP25141.1"/>
    </source>
</evidence>
<keyword evidence="6" id="KW-0814">Transposable element</keyword>
<dbReference type="EMBL" id="JABBVZ010000259">
    <property type="protein sequence ID" value="NMP25141.1"/>
    <property type="molecule type" value="Genomic_DNA"/>
</dbReference>
<dbReference type="RefSeq" id="WP_169103333.1">
    <property type="nucleotide sequence ID" value="NZ_JABBVZ010000259.1"/>
</dbReference>
<protein>
    <recommendedName>
        <fullName evidence="6">Mutator family transposase</fullName>
    </recommendedName>
</protein>
<evidence type="ECO:0000256" key="5">
    <source>
        <dbReference type="ARBA" id="ARBA00023172"/>
    </source>
</evidence>
<evidence type="ECO:0000256" key="2">
    <source>
        <dbReference type="ARBA" id="ARBA00010961"/>
    </source>
</evidence>
<dbReference type="PANTHER" id="PTHR33217">
    <property type="entry name" value="TRANSPOSASE FOR INSERTION SEQUENCE ELEMENT IS1081"/>
    <property type="match status" value="1"/>
</dbReference>
<proteinExistence type="inferred from homology"/>
<dbReference type="AlphaFoldDB" id="A0A7Y0Q5J3"/>
<dbReference type="GO" id="GO:0004803">
    <property type="term" value="F:transposase activity"/>
    <property type="evidence" value="ECO:0007669"/>
    <property type="project" value="UniProtKB-UniRule"/>
</dbReference>
<gene>
    <name evidence="7" type="ORF">HIJ39_22865</name>
</gene>
<evidence type="ECO:0000256" key="3">
    <source>
        <dbReference type="ARBA" id="ARBA00022578"/>
    </source>
</evidence>
<evidence type="ECO:0000256" key="6">
    <source>
        <dbReference type="RuleBase" id="RU365089"/>
    </source>
</evidence>
<keyword evidence="3 6" id="KW-0815">Transposition</keyword>
<name>A0A7Y0Q5J3_9FIRM</name>
<organism evidence="7 8">
    <name type="scientific">Sulfobacillus harzensis</name>
    <dbReference type="NCBI Taxonomy" id="2729629"/>
    <lineage>
        <taxon>Bacteria</taxon>
        <taxon>Bacillati</taxon>
        <taxon>Bacillota</taxon>
        <taxon>Clostridia</taxon>
        <taxon>Eubacteriales</taxon>
        <taxon>Clostridiales Family XVII. Incertae Sedis</taxon>
        <taxon>Sulfobacillus</taxon>
    </lineage>
</organism>
<reference evidence="7 8" key="1">
    <citation type="submission" date="2020-04" db="EMBL/GenBank/DDBJ databases">
        <authorList>
            <person name="Zhang R."/>
            <person name="Schippers A."/>
        </authorList>
    </citation>
    <scope>NUCLEOTIDE SEQUENCE [LARGE SCALE GENOMIC DNA]</scope>
    <source>
        <strain evidence="7 8">DSM 109850</strain>
    </source>
</reference>
<dbReference type="Pfam" id="PF00872">
    <property type="entry name" value="Transposase_mut"/>
    <property type="match status" value="1"/>
</dbReference>
<keyword evidence="5 6" id="KW-0233">DNA recombination</keyword>
<dbReference type="PROSITE" id="PS01007">
    <property type="entry name" value="TRANSPOSASE_MUTATOR"/>
    <property type="match status" value="1"/>
</dbReference>
<dbReference type="NCBIfam" id="NF033543">
    <property type="entry name" value="transpos_IS256"/>
    <property type="match status" value="1"/>
</dbReference>
<accession>A0A7Y0Q5J3</accession>
<dbReference type="GO" id="GO:0003677">
    <property type="term" value="F:DNA binding"/>
    <property type="evidence" value="ECO:0007669"/>
    <property type="project" value="UniProtKB-UniRule"/>
</dbReference>
<keyword evidence="8" id="KW-1185">Reference proteome</keyword>
<sequence>MSLLTPAQLKQFIAENHLTSAQDVQEALKAVFAETLQAMLEGELNTHLGYEKYAIDHKQTPNSRNGRSKKTLSTQYGDVELAIPRDRQGTFEPAVVPKYQTTMPGIEDQIVALYARGMTTRDIQAQLQDLYGMDVSPTLISNVTDKLLPVIQEWQQRPLAAVYPVVFLDAVHFKVRQDGRVVTKAAYMVVGINLEGYKEVLGMWIGEHESAKFWLSVLTELKSRGVQDILVVAVDNLTGFSEAIAAVFPRSDVQKCIVHQIRNSLKYVARKDFAALAADLKPIYKADTEDGAKLAMDTFEATWGKKYPMVVRSWRDNWTELMTFFQYPPALRKILYTTNLIEGFHRQLRKVTKAKAQFPTDEALVKMLYLATREATRKWTTRIQNWGEILGQLEIYFEDRVRQPLQNLES</sequence>